<proteinExistence type="predicted"/>
<keyword evidence="2" id="KW-1185">Reference proteome</keyword>
<sequence length="97" mass="11175">MGSGMPNALASFVKRDRAWTASSRFSWMVIFFWNWTGAISPPSERMALELLLAPILRRRAEVGSPRLFEIAIDARLVLDINLKTVRSWFIIYARTYP</sequence>
<organism evidence="1 2">
    <name type="scientific">Rubrimonas cliftonensis</name>
    <dbReference type="NCBI Taxonomy" id="89524"/>
    <lineage>
        <taxon>Bacteria</taxon>
        <taxon>Pseudomonadati</taxon>
        <taxon>Pseudomonadota</taxon>
        <taxon>Alphaproteobacteria</taxon>
        <taxon>Rhodobacterales</taxon>
        <taxon>Paracoccaceae</taxon>
        <taxon>Rubrimonas</taxon>
    </lineage>
</organism>
<dbReference type="Proteomes" id="UP000198703">
    <property type="component" value="Unassembled WGS sequence"/>
</dbReference>
<dbReference type="EMBL" id="FNQM01000010">
    <property type="protein sequence ID" value="SEA73146.1"/>
    <property type="molecule type" value="Genomic_DNA"/>
</dbReference>
<gene>
    <name evidence="1" type="ORF">SAMN05444370_11089</name>
</gene>
<name>A0A1H4DKR7_9RHOB</name>
<evidence type="ECO:0000313" key="2">
    <source>
        <dbReference type="Proteomes" id="UP000198703"/>
    </source>
</evidence>
<dbReference type="AlphaFoldDB" id="A0A1H4DKR7"/>
<reference evidence="1 2" key="1">
    <citation type="submission" date="2016-10" db="EMBL/GenBank/DDBJ databases">
        <authorList>
            <person name="de Groot N.N."/>
        </authorList>
    </citation>
    <scope>NUCLEOTIDE SEQUENCE [LARGE SCALE GENOMIC DNA]</scope>
    <source>
        <strain evidence="1 2">DSM 15345</strain>
    </source>
</reference>
<evidence type="ECO:0000313" key="1">
    <source>
        <dbReference type="EMBL" id="SEA73146.1"/>
    </source>
</evidence>
<accession>A0A1H4DKR7</accession>
<protein>
    <submittedName>
        <fullName evidence="1">Uncharacterized protein</fullName>
    </submittedName>
</protein>